<dbReference type="SUPFAM" id="SSF51391">
    <property type="entry name" value="Thiamin phosphate synthase"/>
    <property type="match status" value="1"/>
</dbReference>
<dbReference type="Proteomes" id="UP000602647">
    <property type="component" value="Unassembled WGS sequence"/>
</dbReference>
<evidence type="ECO:0000313" key="5">
    <source>
        <dbReference type="Proteomes" id="UP000602647"/>
    </source>
</evidence>
<comment type="caution">
    <text evidence="4">The sequence shown here is derived from an EMBL/GenBank/DDBJ whole genome shotgun (WGS) entry which is preliminary data.</text>
</comment>
<dbReference type="GO" id="GO:0005737">
    <property type="term" value="C:cytoplasm"/>
    <property type="evidence" value="ECO:0007669"/>
    <property type="project" value="TreeGrafter"/>
</dbReference>
<dbReference type="InterPro" id="IPR022998">
    <property type="entry name" value="ThiamineP_synth_TenI"/>
</dbReference>
<feature type="domain" description="Thiamine phosphate synthase/TenI" evidence="3">
    <location>
        <begin position="8"/>
        <end position="181"/>
    </location>
</feature>
<gene>
    <name evidence="4" type="ORF">H9L42_08305</name>
</gene>
<dbReference type="GO" id="GO:0009228">
    <property type="term" value="P:thiamine biosynthetic process"/>
    <property type="evidence" value="ECO:0007669"/>
    <property type="project" value="UniProtKB-KW"/>
</dbReference>
<accession>A0A923SRZ4</accession>
<name>A0A923SRZ4_9FIRM</name>
<keyword evidence="5" id="KW-1185">Reference proteome</keyword>
<evidence type="ECO:0000256" key="1">
    <source>
        <dbReference type="ARBA" id="ARBA00004948"/>
    </source>
</evidence>
<comment type="pathway">
    <text evidence="1">Cofactor biosynthesis; thiamine diphosphate biosynthesis.</text>
</comment>
<dbReference type="AlphaFoldDB" id="A0A923SRZ4"/>
<dbReference type="PANTHER" id="PTHR20857:SF15">
    <property type="entry name" value="THIAMINE-PHOSPHATE SYNTHASE"/>
    <property type="match status" value="1"/>
</dbReference>
<dbReference type="CDD" id="cd00564">
    <property type="entry name" value="TMP_TenI"/>
    <property type="match status" value="1"/>
</dbReference>
<evidence type="ECO:0000259" key="3">
    <source>
        <dbReference type="Pfam" id="PF02581"/>
    </source>
</evidence>
<keyword evidence="2" id="KW-0784">Thiamine biosynthesis</keyword>
<protein>
    <submittedName>
        <fullName evidence="4">Thiamine phosphate synthase</fullName>
    </submittedName>
</protein>
<dbReference type="Pfam" id="PF02581">
    <property type="entry name" value="TMP-TENI"/>
    <property type="match status" value="1"/>
</dbReference>
<evidence type="ECO:0000313" key="4">
    <source>
        <dbReference type="EMBL" id="MBC6679829.1"/>
    </source>
</evidence>
<proteinExistence type="predicted"/>
<evidence type="ECO:0000256" key="2">
    <source>
        <dbReference type="ARBA" id="ARBA00022977"/>
    </source>
</evidence>
<dbReference type="GO" id="GO:0004789">
    <property type="term" value="F:thiamine-phosphate diphosphorylase activity"/>
    <property type="evidence" value="ECO:0007669"/>
    <property type="project" value="TreeGrafter"/>
</dbReference>
<reference evidence="4" key="1">
    <citation type="submission" date="2020-08" db="EMBL/GenBank/DDBJ databases">
        <title>Genome public.</title>
        <authorList>
            <person name="Liu C."/>
            <person name="Sun Q."/>
        </authorList>
    </citation>
    <scope>NUCLEOTIDE SEQUENCE</scope>
    <source>
        <strain evidence="4">BX12</strain>
    </source>
</reference>
<dbReference type="InterPro" id="IPR013785">
    <property type="entry name" value="Aldolase_TIM"/>
</dbReference>
<dbReference type="InterPro" id="IPR036206">
    <property type="entry name" value="ThiamineP_synth_sf"/>
</dbReference>
<dbReference type="Gene3D" id="3.20.20.70">
    <property type="entry name" value="Aldolase class I"/>
    <property type="match status" value="1"/>
</dbReference>
<dbReference type="PANTHER" id="PTHR20857">
    <property type="entry name" value="THIAMINE-PHOSPHATE PYROPHOSPHORYLASE"/>
    <property type="match status" value="1"/>
</dbReference>
<dbReference type="RefSeq" id="WP_187302933.1">
    <property type="nucleotide sequence ID" value="NZ_JACRYT010000007.1"/>
</dbReference>
<dbReference type="EMBL" id="JACRYT010000007">
    <property type="protein sequence ID" value="MBC6679829.1"/>
    <property type="molecule type" value="Genomic_DNA"/>
</dbReference>
<sequence length="184" mass="20222">MCSFKRIAVSNRGLCPRPLPEQVRRLAGRVDFFLLREKELTEAEYEKLAAEAQAACRESGITLICHTFTAAAARIGCSAIHLPFEAFMKQRAELEGFSLRGVSVHTLEEGRQVQKAGADYVTFSPIFETACKPGAPAKGTDTLEQFCRKMRIPVYALGGITEKNEDLVKQAGAAGACRMSDFMK</sequence>
<organism evidence="4 5">
    <name type="scientific">Zhenpiania hominis</name>
    <dbReference type="NCBI Taxonomy" id="2763644"/>
    <lineage>
        <taxon>Bacteria</taxon>
        <taxon>Bacillati</taxon>
        <taxon>Bacillota</taxon>
        <taxon>Clostridia</taxon>
        <taxon>Peptostreptococcales</taxon>
        <taxon>Anaerovoracaceae</taxon>
        <taxon>Zhenpiania</taxon>
    </lineage>
</organism>